<protein>
    <submittedName>
        <fullName evidence="1">Uncharacterized protein</fullName>
    </submittedName>
</protein>
<sequence>MRKEPEGSFQYSSLPVGLADFVIAQTVRDLKVTVNYKNTRFEGGLDELTLD</sequence>
<accession>A0A4R3J6X2</accession>
<comment type="caution">
    <text evidence="1">The sequence shown here is derived from an EMBL/GenBank/DDBJ whole genome shotgun (WGS) entry which is preliminary data.</text>
</comment>
<reference evidence="1 2" key="1">
    <citation type="submission" date="2019-03" db="EMBL/GenBank/DDBJ databases">
        <title>Genomic Encyclopedia of Type Strains, Phase IV (KMG-IV): sequencing the most valuable type-strain genomes for metagenomic binning, comparative biology and taxonomic classification.</title>
        <authorList>
            <person name="Goeker M."/>
        </authorList>
    </citation>
    <scope>NUCLEOTIDE SEQUENCE [LARGE SCALE GENOMIC DNA]</scope>
    <source>
        <strain evidence="1 2">DSM 104836</strain>
    </source>
</reference>
<keyword evidence="2" id="KW-1185">Reference proteome</keyword>
<name>A0A4R3J6X2_9RHOB</name>
<dbReference type="AlphaFoldDB" id="A0A4R3J6X2"/>
<evidence type="ECO:0000313" key="1">
    <source>
        <dbReference type="EMBL" id="TCS61132.1"/>
    </source>
</evidence>
<dbReference type="Proteomes" id="UP000295696">
    <property type="component" value="Unassembled WGS sequence"/>
</dbReference>
<organism evidence="1 2">
    <name type="scientific">Primorskyibacter sedentarius</name>
    <dbReference type="NCBI Taxonomy" id="745311"/>
    <lineage>
        <taxon>Bacteria</taxon>
        <taxon>Pseudomonadati</taxon>
        <taxon>Pseudomonadota</taxon>
        <taxon>Alphaproteobacteria</taxon>
        <taxon>Rhodobacterales</taxon>
        <taxon>Roseobacteraceae</taxon>
        <taxon>Primorskyibacter</taxon>
    </lineage>
</organism>
<proteinExistence type="predicted"/>
<dbReference type="EMBL" id="SLZU01000012">
    <property type="protein sequence ID" value="TCS61132.1"/>
    <property type="molecule type" value="Genomic_DNA"/>
</dbReference>
<gene>
    <name evidence="1" type="ORF">EDD52_11290</name>
</gene>
<evidence type="ECO:0000313" key="2">
    <source>
        <dbReference type="Proteomes" id="UP000295696"/>
    </source>
</evidence>